<accession>V2Y0W7</accession>
<keyword evidence="1" id="KW-0732">Signal</keyword>
<dbReference type="STRING" id="592026.GCWU0000282_002195"/>
<evidence type="ECO:0000313" key="3">
    <source>
        <dbReference type="Proteomes" id="UP000018227"/>
    </source>
</evidence>
<sequence>MKKSTLGLLLSTALLTSAIFPTNASAGEMSKSLNIFKTANDAVPLGSSLADNTSTTAQMSKAEKKRAIEQMGKNQGNVWVWSKENVVKDQERGPNGGPGQFNGGSVVLGGRASYDPPADWYYLGYKRDGMTDEQAKELFDSQRGKYLDRMDPWGVVMEMQDNKAKNAWFDVRNMQAFVLRENETTWENLINDPVAVDWIDYFEGNMYGWIKPAKREKVYGFGTSVKMQPKEDKVAHWGSKQILSVPSPESIRAVLISVEARISEKSDPNAKLGIQVGADWKFSDESPAEHPLWYPGAGLSGVQRLTKDWARYYFVSVEGIQDAMPERAISVEKFYSTVVPLADISTDDNTTTVAVSKDELKSALDNKEKNIALATSVAKFELDKKAFEPLSKKGDVTLSLTPANKLNKLVQKAVGSRPVYDIILKADNKKVTTLKGNLKISLVYKKDSKENANGLYVAYVNNNGKIVRVKGSSYNNKTGRITFTTKSLKRFAVMYEALKKAK</sequence>
<feature type="chain" id="PRO_5004712104" evidence="1">
    <location>
        <begin position="27"/>
        <end position="502"/>
    </location>
</feature>
<feature type="signal peptide" evidence="1">
    <location>
        <begin position="1"/>
        <end position="26"/>
    </location>
</feature>
<organism evidence="2 3">
    <name type="scientific">Catonella morbi ATCC 51271</name>
    <dbReference type="NCBI Taxonomy" id="592026"/>
    <lineage>
        <taxon>Bacteria</taxon>
        <taxon>Bacillati</taxon>
        <taxon>Bacillota</taxon>
        <taxon>Clostridia</taxon>
        <taxon>Lachnospirales</taxon>
        <taxon>Lachnospiraceae</taxon>
        <taxon>Catonella</taxon>
    </lineage>
</organism>
<dbReference type="RefSeq" id="WP_023355060.1">
    <property type="nucleotide sequence ID" value="NZ_KI535368.1"/>
</dbReference>
<dbReference type="AlphaFoldDB" id="V2Y0W7"/>
<evidence type="ECO:0000313" key="2">
    <source>
        <dbReference type="EMBL" id="ESL02603.1"/>
    </source>
</evidence>
<evidence type="ECO:0000256" key="1">
    <source>
        <dbReference type="SAM" id="SignalP"/>
    </source>
</evidence>
<dbReference type="eggNOG" id="COG3420">
    <property type="taxonomic scope" value="Bacteria"/>
</dbReference>
<dbReference type="HOGENOM" id="CLU_542582_0_0_9"/>
<proteinExistence type="predicted"/>
<comment type="caution">
    <text evidence="2">The sequence shown here is derived from an EMBL/GenBank/DDBJ whole genome shotgun (WGS) entry which is preliminary data.</text>
</comment>
<dbReference type="Proteomes" id="UP000018227">
    <property type="component" value="Unassembled WGS sequence"/>
</dbReference>
<name>V2Y0W7_9FIRM</name>
<gene>
    <name evidence="2" type="ORF">GCWU0000282_002195</name>
</gene>
<dbReference type="EMBL" id="ACIL03000014">
    <property type="protein sequence ID" value="ESL02603.1"/>
    <property type="molecule type" value="Genomic_DNA"/>
</dbReference>
<reference evidence="2 3" key="1">
    <citation type="submission" date="2013-06" db="EMBL/GenBank/DDBJ databases">
        <authorList>
            <person name="Weinstock G."/>
            <person name="Sodergren E."/>
            <person name="Clifton S."/>
            <person name="Fulton L."/>
            <person name="Fulton B."/>
            <person name="Courtney L."/>
            <person name="Fronick C."/>
            <person name="Harrison M."/>
            <person name="Strong C."/>
            <person name="Farmer C."/>
            <person name="Delahaunty K."/>
            <person name="Markovic C."/>
            <person name="Hall O."/>
            <person name="Minx P."/>
            <person name="Tomlinson C."/>
            <person name="Mitreva M."/>
            <person name="Nelson J."/>
            <person name="Hou S."/>
            <person name="Wollam A."/>
            <person name="Pepin K.H."/>
            <person name="Johnson M."/>
            <person name="Bhonagiri V."/>
            <person name="Nash W.E."/>
            <person name="Warren W."/>
            <person name="Chinwalla A."/>
            <person name="Mardis E.R."/>
            <person name="Wilson R.K."/>
        </authorList>
    </citation>
    <scope>NUCLEOTIDE SEQUENCE [LARGE SCALE GENOMIC DNA]</scope>
    <source>
        <strain evidence="2 3">ATCC 51271</strain>
    </source>
</reference>
<keyword evidence="3" id="KW-1185">Reference proteome</keyword>
<dbReference type="OrthoDB" id="1864276at2"/>
<protein>
    <submittedName>
        <fullName evidence="2">Uncharacterized protein</fullName>
    </submittedName>
</protein>